<evidence type="ECO:0000256" key="1">
    <source>
        <dbReference type="SAM" id="MobiDB-lite"/>
    </source>
</evidence>
<dbReference type="PANTHER" id="PTHR33331">
    <property type="entry name" value="COILED-COIL DOMAIN-CONTAINING PROTEIN 162"/>
    <property type="match status" value="1"/>
</dbReference>
<dbReference type="InterPro" id="IPR029376">
    <property type="entry name" value="DUF4549"/>
</dbReference>
<feature type="region of interest" description="Disordered" evidence="1">
    <location>
        <begin position="99"/>
        <end position="138"/>
    </location>
</feature>
<feature type="domain" description="DUF4549" evidence="2">
    <location>
        <begin position="1"/>
        <end position="22"/>
    </location>
</feature>
<gene>
    <name evidence="3" type="ORF">SKAU_G00208410</name>
</gene>
<dbReference type="PANTHER" id="PTHR33331:SF13">
    <property type="entry name" value="COILED-COIL DOMAIN CONTAINING 162"/>
    <property type="match status" value="1"/>
</dbReference>
<dbReference type="OrthoDB" id="76966at2759"/>
<comment type="caution">
    <text evidence="3">The sequence shown here is derived from an EMBL/GenBank/DDBJ whole genome shotgun (WGS) entry which is preliminary data.</text>
</comment>
<dbReference type="Pfam" id="PF15082">
    <property type="entry name" value="DUF4549"/>
    <property type="match status" value="1"/>
</dbReference>
<proteinExistence type="predicted"/>
<sequence>MLRWRRFCRHSGIIEQLYPLYKKQVAQLMGEYEDAVQRARRLAFSREKALTGRGNPINAVTQEDMVIYLQWLVCHLHSVKTIHCFLRELQHLPAYERIGGDSSESGAPAEAPEQRESTTQVPGPRGATPPQPCNSANTGLSAEVTEVLKHTVRPEEFGPQLQNLVSHFNILYNVQEMKSAADEMELLGMVSSEFRSIFRKQEEMKTFLVYGSTEATEKHWGKNGSTALKKEDNWTPFIRVRSRHGVIGLREAVIVSQKQHHGIALATAFSSRLSRGSWHRCFLVSNRRGSGRLISDGHISGHLQSCYNFL</sequence>
<protein>
    <recommendedName>
        <fullName evidence="2">DUF4549 domain-containing protein</fullName>
    </recommendedName>
</protein>
<evidence type="ECO:0000259" key="2">
    <source>
        <dbReference type="Pfam" id="PF15082"/>
    </source>
</evidence>
<name>A0A9Q1F889_SYNKA</name>
<dbReference type="AlphaFoldDB" id="A0A9Q1F889"/>
<dbReference type="InterPro" id="IPR040401">
    <property type="entry name" value="CCDC162"/>
</dbReference>
<evidence type="ECO:0000313" key="4">
    <source>
        <dbReference type="Proteomes" id="UP001152622"/>
    </source>
</evidence>
<organism evidence="3 4">
    <name type="scientific">Synaphobranchus kaupii</name>
    <name type="common">Kaup's arrowtooth eel</name>
    <dbReference type="NCBI Taxonomy" id="118154"/>
    <lineage>
        <taxon>Eukaryota</taxon>
        <taxon>Metazoa</taxon>
        <taxon>Chordata</taxon>
        <taxon>Craniata</taxon>
        <taxon>Vertebrata</taxon>
        <taxon>Euteleostomi</taxon>
        <taxon>Actinopterygii</taxon>
        <taxon>Neopterygii</taxon>
        <taxon>Teleostei</taxon>
        <taxon>Anguilliformes</taxon>
        <taxon>Synaphobranchidae</taxon>
        <taxon>Synaphobranchus</taxon>
    </lineage>
</organism>
<accession>A0A9Q1F889</accession>
<keyword evidence="4" id="KW-1185">Reference proteome</keyword>
<dbReference type="Proteomes" id="UP001152622">
    <property type="component" value="Chromosome 7"/>
</dbReference>
<evidence type="ECO:0000313" key="3">
    <source>
        <dbReference type="EMBL" id="KAJ8353274.1"/>
    </source>
</evidence>
<dbReference type="EMBL" id="JAINUF010000007">
    <property type="protein sequence ID" value="KAJ8353274.1"/>
    <property type="molecule type" value="Genomic_DNA"/>
</dbReference>
<reference evidence="3" key="1">
    <citation type="journal article" date="2023" name="Science">
        <title>Genome structures resolve the early diversification of teleost fishes.</title>
        <authorList>
            <person name="Parey E."/>
            <person name="Louis A."/>
            <person name="Montfort J."/>
            <person name="Bouchez O."/>
            <person name="Roques C."/>
            <person name="Iampietro C."/>
            <person name="Lluch J."/>
            <person name="Castinel A."/>
            <person name="Donnadieu C."/>
            <person name="Desvignes T."/>
            <person name="Floi Bucao C."/>
            <person name="Jouanno E."/>
            <person name="Wen M."/>
            <person name="Mejri S."/>
            <person name="Dirks R."/>
            <person name="Jansen H."/>
            <person name="Henkel C."/>
            <person name="Chen W.J."/>
            <person name="Zahm M."/>
            <person name="Cabau C."/>
            <person name="Klopp C."/>
            <person name="Thompson A.W."/>
            <person name="Robinson-Rechavi M."/>
            <person name="Braasch I."/>
            <person name="Lecointre G."/>
            <person name="Bobe J."/>
            <person name="Postlethwait J.H."/>
            <person name="Berthelot C."/>
            <person name="Roest Crollius H."/>
            <person name="Guiguen Y."/>
        </authorList>
    </citation>
    <scope>NUCLEOTIDE SEQUENCE</scope>
    <source>
        <strain evidence="3">WJC10195</strain>
    </source>
</reference>